<gene>
    <name evidence="1" type="ORF">ONE63_003460</name>
</gene>
<reference evidence="1" key="1">
    <citation type="submission" date="2022-12" db="EMBL/GenBank/DDBJ databases">
        <title>Chromosome-level genome assembly of the bean flower thrips Megalurothrips usitatus.</title>
        <authorList>
            <person name="Ma L."/>
            <person name="Liu Q."/>
            <person name="Li H."/>
            <person name="Cai W."/>
        </authorList>
    </citation>
    <scope>NUCLEOTIDE SEQUENCE</scope>
    <source>
        <strain evidence="1">Cailab_2022a</strain>
    </source>
</reference>
<protein>
    <submittedName>
        <fullName evidence="1">Uncharacterized protein</fullName>
    </submittedName>
</protein>
<evidence type="ECO:0000313" key="1">
    <source>
        <dbReference type="EMBL" id="KAJ1521825.1"/>
    </source>
</evidence>
<keyword evidence="2" id="KW-1185">Reference proteome</keyword>
<name>A0AAV7X9Q9_9NEOP</name>
<sequence>MNKIGDLVKRPIKEGSLLYFISILHAWIRCLECCLHISYRLTIKHSYGAYSAEQKKKMNEQEKEVKENLKEGLGLHVDKVKPGGYGNTNDGNMSRRFFENPSRTAELTGLNAIFLERVRVILVVLSSMFVADIEAFRAYCLETARQYVDLYSWYWMPCAVHKILLHAADEMKVAPVPIGLLSEEPLESCHKKLKHYRKHHTRLCNRTAGNTDLLRGLLVAKLCSVS</sequence>
<accession>A0AAV7X9Q9</accession>
<evidence type="ECO:0000313" key="2">
    <source>
        <dbReference type="Proteomes" id="UP001075354"/>
    </source>
</evidence>
<comment type="caution">
    <text evidence="1">The sequence shown here is derived from an EMBL/GenBank/DDBJ whole genome shotgun (WGS) entry which is preliminary data.</text>
</comment>
<organism evidence="1 2">
    <name type="scientific">Megalurothrips usitatus</name>
    <name type="common">bean blossom thrips</name>
    <dbReference type="NCBI Taxonomy" id="439358"/>
    <lineage>
        <taxon>Eukaryota</taxon>
        <taxon>Metazoa</taxon>
        <taxon>Ecdysozoa</taxon>
        <taxon>Arthropoda</taxon>
        <taxon>Hexapoda</taxon>
        <taxon>Insecta</taxon>
        <taxon>Pterygota</taxon>
        <taxon>Neoptera</taxon>
        <taxon>Paraneoptera</taxon>
        <taxon>Thysanoptera</taxon>
        <taxon>Terebrantia</taxon>
        <taxon>Thripoidea</taxon>
        <taxon>Thripidae</taxon>
        <taxon>Megalurothrips</taxon>
    </lineage>
</organism>
<dbReference type="Proteomes" id="UP001075354">
    <property type="component" value="Chromosome 13"/>
</dbReference>
<dbReference type="EMBL" id="JAPTSV010000013">
    <property type="protein sequence ID" value="KAJ1521825.1"/>
    <property type="molecule type" value="Genomic_DNA"/>
</dbReference>
<proteinExistence type="predicted"/>
<dbReference type="AlphaFoldDB" id="A0AAV7X9Q9"/>